<evidence type="ECO:0008006" key="4">
    <source>
        <dbReference type="Google" id="ProtNLM"/>
    </source>
</evidence>
<evidence type="ECO:0000313" key="3">
    <source>
        <dbReference type="Proteomes" id="UP000033618"/>
    </source>
</evidence>
<dbReference type="PATRIC" id="fig|28092.6.peg.2230"/>
<protein>
    <recommendedName>
        <fullName evidence="4">YqjK-like protein</fullName>
    </recommendedName>
</protein>
<organism evidence="2 3">
    <name type="scientific">Robbsia andropogonis</name>
    <dbReference type="NCBI Taxonomy" id="28092"/>
    <lineage>
        <taxon>Bacteria</taxon>
        <taxon>Pseudomonadati</taxon>
        <taxon>Pseudomonadota</taxon>
        <taxon>Betaproteobacteria</taxon>
        <taxon>Burkholderiales</taxon>
        <taxon>Burkholderiaceae</taxon>
        <taxon>Robbsia</taxon>
    </lineage>
</organism>
<dbReference type="EMBL" id="LAQU01000007">
    <property type="protein sequence ID" value="KKB63872.1"/>
    <property type="molecule type" value="Genomic_DNA"/>
</dbReference>
<accession>A0A0F5K2V0</accession>
<evidence type="ECO:0000313" key="2">
    <source>
        <dbReference type="EMBL" id="KKB63872.1"/>
    </source>
</evidence>
<gene>
    <name evidence="2" type="ORF">WM40_09480</name>
</gene>
<dbReference type="Proteomes" id="UP000033618">
    <property type="component" value="Unassembled WGS sequence"/>
</dbReference>
<comment type="caution">
    <text evidence="2">The sequence shown here is derived from an EMBL/GenBank/DDBJ whole genome shotgun (WGS) entry which is preliminary data.</text>
</comment>
<dbReference type="AlphaFoldDB" id="A0A0F5K2V0"/>
<feature type="region of interest" description="Disordered" evidence="1">
    <location>
        <begin position="1"/>
        <end position="24"/>
    </location>
</feature>
<reference evidence="2 3" key="1">
    <citation type="submission" date="2015-03" db="EMBL/GenBank/DDBJ databases">
        <title>Draft Genome Sequence of Burkholderia andropogonis type strain ICMP2807, isolated from Sorghum bicolor.</title>
        <authorList>
            <person name="Lopes-Santos L."/>
            <person name="Castro D.B."/>
            <person name="Ottoboni L.M."/>
            <person name="Park D."/>
            <person name="Weirc B.S."/>
            <person name="Destefano S.A."/>
        </authorList>
    </citation>
    <scope>NUCLEOTIDE SEQUENCE [LARGE SCALE GENOMIC DNA]</scope>
    <source>
        <strain evidence="2 3">ICMP2807</strain>
    </source>
</reference>
<proteinExistence type="predicted"/>
<evidence type="ECO:0000256" key="1">
    <source>
        <dbReference type="SAM" id="MobiDB-lite"/>
    </source>
</evidence>
<keyword evidence="3" id="KW-1185">Reference proteome</keyword>
<sequence length="108" mass="12336">MNGRLDQPGARQSAAHKLAKPPVSVRRQQLLDDIALQRSGLQESARTLIGPLRTIDRFRQGARQRRQWLYPAAPILALLTWRLRPRLASLPGLAARAFAVWRIVKHFR</sequence>
<dbReference type="RefSeq" id="WP_046152736.1">
    <property type="nucleotide sequence ID" value="NZ_CADFGU010000001.1"/>
</dbReference>
<name>A0A0F5K2V0_9BURK</name>